<evidence type="ECO:0000256" key="9">
    <source>
        <dbReference type="ARBA" id="ARBA00023136"/>
    </source>
</evidence>
<dbReference type="PANTHER" id="PTHR48052:SF8">
    <property type="entry name" value="LRR RECEPTOR-LIKE SERINE_THREONINE-PROTEIN KINASE FLS2"/>
    <property type="match status" value="1"/>
</dbReference>
<evidence type="ECO:0000256" key="5">
    <source>
        <dbReference type="ARBA" id="ARBA00022692"/>
    </source>
</evidence>
<keyword evidence="4" id="KW-0433">Leucine-rich repeat</keyword>
<reference evidence="14" key="1">
    <citation type="submission" date="2025-08" db="UniProtKB">
        <authorList>
            <consortium name="RefSeq"/>
        </authorList>
    </citation>
    <scope>IDENTIFICATION</scope>
</reference>
<dbReference type="Pfam" id="PF13516">
    <property type="entry name" value="LRR_6"/>
    <property type="match status" value="1"/>
</dbReference>
<evidence type="ECO:0000256" key="3">
    <source>
        <dbReference type="ARBA" id="ARBA00022475"/>
    </source>
</evidence>
<keyword evidence="11" id="KW-0325">Glycoprotein</keyword>
<feature type="domain" description="Disease resistance R13L4/SHOC-2-like LRR" evidence="12">
    <location>
        <begin position="247"/>
        <end position="332"/>
    </location>
</feature>
<evidence type="ECO:0000256" key="2">
    <source>
        <dbReference type="ARBA" id="ARBA00009592"/>
    </source>
</evidence>
<dbReference type="Gene3D" id="3.80.10.10">
    <property type="entry name" value="Ribonuclease Inhibitor"/>
    <property type="match status" value="5"/>
</dbReference>
<evidence type="ECO:0000256" key="11">
    <source>
        <dbReference type="ARBA" id="ARBA00023180"/>
    </source>
</evidence>
<dbReference type="GO" id="GO:0005886">
    <property type="term" value="C:plasma membrane"/>
    <property type="evidence" value="ECO:0007669"/>
    <property type="project" value="UniProtKB-SubCell"/>
</dbReference>
<evidence type="ECO:0000256" key="6">
    <source>
        <dbReference type="ARBA" id="ARBA00022729"/>
    </source>
</evidence>
<keyword evidence="7" id="KW-0677">Repeat</keyword>
<dbReference type="PANTHER" id="PTHR48052">
    <property type="entry name" value="UNNAMED PRODUCT"/>
    <property type="match status" value="1"/>
</dbReference>
<dbReference type="SMART" id="SM00365">
    <property type="entry name" value="LRR_SD22"/>
    <property type="match status" value="5"/>
</dbReference>
<dbReference type="FunFam" id="3.80.10.10:FF:000095">
    <property type="entry name" value="LRR receptor-like serine/threonine-protein kinase GSO1"/>
    <property type="match status" value="1"/>
</dbReference>
<keyword evidence="8" id="KW-1133">Transmembrane helix</keyword>
<keyword evidence="13" id="KW-1185">Reference proteome</keyword>
<keyword evidence="10" id="KW-0675">Receptor</keyword>
<organism evidence="13 14">
    <name type="scientific">Elaeis guineensis var. tenera</name>
    <name type="common">Oil palm</name>
    <dbReference type="NCBI Taxonomy" id="51953"/>
    <lineage>
        <taxon>Eukaryota</taxon>
        <taxon>Viridiplantae</taxon>
        <taxon>Streptophyta</taxon>
        <taxon>Embryophyta</taxon>
        <taxon>Tracheophyta</taxon>
        <taxon>Spermatophyta</taxon>
        <taxon>Magnoliopsida</taxon>
        <taxon>Liliopsida</taxon>
        <taxon>Arecaceae</taxon>
        <taxon>Arecoideae</taxon>
        <taxon>Cocoseae</taxon>
        <taxon>Elaeidinae</taxon>
        <taxon>Elaeis</taxon>
    </lineage>
</organism>
<dbReference type="Pfam" id="PF23598">
    <property type="entry name" value="LRR_14"/>
    <property type="match status" value="1"/>
</dbReference>
<evidence type="ECO:0000259" key="12">
    <source>
        <dbReference type="Pfam" id="PF23598"/>
    </source>
</evidence>
<dbReference type="InterPro" id="IPR003591">
    <property type="entry name" value="Leu-rich_rpt_typical-subtyp"/>
</dbReference>
<keyword evidence="5" id="KW-0812">Transmembrane</keyword>
<dbReference type="SUPFAM" id="SSF52047">
    <property type="entry name" value="RNI-like"/>
    <property type="match status" value="1"/>
</dbReference>
<evidence type="ECO:0000256" key="7">
    <source>
        <dbReference type="ARBA" id="ARBA00022737"/>
    </source>
</evidence>
<dbReference type="InterPro" id="IPR032675">
    <property type="entry name" value="LRR_dom_sf"/>
</dbReference>
<dbReference type="InterPro" id="IPR055414">
    <property type="entry name" value="LRR_R13L4/SHOC2-like"/>
</dbReference>
<dbReference type="SMART" id="SM00369">
    <property type="entry name" value="LRR_TYP"/>
    <property type="match status" value="6"/>
</dbReference>
<dbReference type="SUPFAM" id="SSF52058">
    <property type="entry name" value="L domain-like"/>
    <property type="match status" value="1"/>
</dbReference>
<dbReference type="Pfam" id="PF13855">
    <property type="entry name" value="LRR_8"/>
    <property type="match status" value="1"/>
</dbReference>
<dbReference type="InterPro" id="IPR001611">
    <property type="entry name" value="Leu-rich_rpt"/>
</dbReference>
<dbReference type="InParanoid" id="A0A6I9R2W1"/>
<comment type="subcellular location">
    <subcellularLocation>
        <location evidence="1">Cell membrane</location>
        <topology evidence="1">Single-pass type I membrane protein</topology>
    </subcellularLocation>
</comment>
<comment type="similarity">
    <text evidence="2">Belongs to the RLP family.</text>
</comment>
<accession>A0A6I9R2W1</accession>
<dbReference type="Proteomes" id="UP000504607">
    <property type="component" value="Chromosome 4"/>
</dbReference>
<evidence type="ECO:0000256" key="1">
    <source>
        <dbReference type="ARBA" id="ARBA00004251"/>
    </source>
</evidence>
<keyword evidence="9" id="KW-0472">Membrane</keyword>
<dbReference type="OrthoDB" id="8731593at2759"/>
<dbReference type="PROSITE" id="PS51450">
    <property type="entry name" value="LRR"/>
    <property type="match status" value="2"/>
</dbReference>
<keyword evidence="6" id="KW-0732">Signal</keyword>
<dbReference type="RefSeq" id="XP_010918702.2">
    <property type="nucleotide sequence ID" value="XM_010920400.2"/>
</dbReference>
<sequence>MNNFSGASIPEFIGSLMHLEYLNLSKAGFGGPIPLQIGNLSSLHYLDLRGGYMFYDQVGMYSEYYPIALHVNDLQWLSRITSLQYLDLSFANLSKASNWLREINLPPYLSVLKLSSTGLPGIPSTLQHVNFTSLTMLSLSHNAFESTIPSWLLNISNLVRLELRAGYFHGSLSNAVAMLGNLNHLKYLDFSENYITGGISQSLWKNKYLEHLDLSENQITTAEIIGNLSQLRHLALDGNQISGKIPENVRNLSHLDYLSLSYNRIIGEIPKVIGNLAHLQKLDLLCNNIAGQIPETIGNPIHLEHLLLSNNNITGQIPENTSKLCNLYSFELSNNSIGGDITRLIEGFSKRFNDKLDGRSCFQSLAFLDLNNNNFSGTIPEQLGQLSGLIHLDLSLNFFTGYLTEEHFSNLTSLDYFDLSYNSLAMIPSDGWIPSFNASYIYMTSCHLGPKFSAWLQMQTHLKSLWLDETGISGKIPSWLWYRDIFDLNNINDMRQLESLDLLMNDLSGQIPQTMLALNYFSDLNLSYNNLSGRIPSKGQFVTFNDPSIYIHNLFLCGQPLPNCSINVSPHHEEEEVDEDDFDMI</sequence>
<evidence type="ECO:0000313" key="14">
    <source>
        <dbReference type="RefSeq" id="XP_010918702.2"/>
    </source>
</evidence>
<gene>
    <name evidence="14" type="primary">LOC105043006</name>
</gene>
<evidence type="ECO:0000256" key="8">
    <source>
        <dbReference type="ARBA" id="ARBA00022989"/>
    </source>
</evidence>
<dbReference type="AlphaFoldDB" id="A0A6I9R2W1"/>
<evidence type="ECO:0000313" key="13">
    <source>
        <dbReference type="Proteomes" id="UP000504607"/>
    </source>
</evidence>
<proteinExistence type="inferred from homology"/>
<evidence type="ECO:0000256" key="4">
    <source>
        <dbReference type="ARBA" id="ARBA00022614"/>
    </source>
</evidence>
<keyword evidence="3" id="KW-1003">Cell membrane</keyword>
<name>A0A6I9R2W1_ELAGV</name>
<evidence type="ECO:0000256" key="10">
    <source>
        <dbReference type="ARBA" id="ARBA00023170"/>
    </source>
</evidence>
<protein>
    <submittedName>
        <fullName evidence="14">Receptor-like protein EIX1</fullName>
    </submittedName>
</protein>
<dbReference type="Pfam" id="PF00560">
    <property type="entry name" value="LRR_1"/>
    <property type="match status" value="1"/>
</dbReference>